<reference evidence="5" key="1">
    <citation type="submission" date="2021-01" db="EMBL/GenBank/DDBJ databases">
        <authorList>
            <person name="Corre E."/>
            <person name="Pelletier E."/>
            <person name="Niang G."/>
            <person name="Scheremetjew M."/>
            <person name="Finn R."/>
            <person name="Kale V."/>
            <person name="Holt S."/>
            <person name="Cochrane G."/>
            <person name="Meng A."/>
            <person name="Brown T."/>
            <person name="Cohen L."/>
        </authorList>
    </citation>
    <scope>NUCLEOTIDE SEQUENCE</scope>
    <source>
        <strain evidence="5">MM31A-1</strain>
    </source>
</reference>
<feature type="region of interest" description="Disordered" evidence="1">
    <location>
        <begin position="346"/>
        <end position="387"/>
    </location>
</feature>
<dbReference type="InterPro" id="IPR011009">
    <property type="entry name" value="Kinase-like_dom_sf"/>
</dbReference>
<feature type="region of interest" description="Disordered" evidence="1">
    <location>
        <begin position="771"/>
        <end position="793"/>
    </location>
</feature>
<sequence length="1313" mass="145984">MLRRKNRGGGNSMSLPETLDLNHSQSNHSVGKNSISIHDNGKNQNPVLSSPKKDKNKGKTTKGKSFKFQRASMIAKQEDLQKQQHGNGNGMDHRDPDNDSNVDVDVDMDDATMKKMQEMMAKFGPGDGNGNGMKPPSFLAKKIMAKKMGKYAVMMRENGTNTASATKLSGENQNANANANAVLTMKVQAQVEQLTSDKEALLSRCRKLESQNIIAAAQTLDIISIAIGIGVCAIVYYVYARLALLFCNYFVESMYMYMYASVDTDVNMDGNVDDSIMEYEHEHEMVHKVGILLLKSIIIAIPYLHNKYNYNITYRRFQVFSVAFIMIARIKLTRWRVKKYISSAKTDSDTDTETDGNPESSSQGPSNTSNLSALRKGSSGAASSSSYFGEGITEDDIWEGVYEVNARFLYSSILRLRGLWTKSAQYLSSRADFVPIAYVRELSKLMDEAPSTTWKDVEVMLKRAGIMENFVYIEKEPIASASIGQVHLATLKNGTKDKKEKVVIKVQHPFAQTLLSDDFISLRIIARITSILEPEYKFIEKLMNEWATEARNELDFNIEVKNLITARESVKSMLETCDMMTDAIDSSMEDDGESRSCEPVPFSVEIPYPHKELSSKQVMVMDFCEGKRIDDVEQIKKCNVPKEAVMNAVSQVFAHQMYASDIFNGDPHPGNIFIRPGTATENRNGNVRSSKSDKTGFTIVVLDWGLAKRLPDLKRIGFCQMVFAASTFDFGLMMDGFKSLGLELKREDVAEDMEGVRFLLRDMAPREKARKRVKAKMKTDIKRSKGKKKGEKVPMKSDKYPGEFFFFVRTNELLHGLGSKLGVDMKYLDVLKPFAEKGLRRSNRYMMKPNLPPDPILTENIFDITLQNKIVDILEKLESSNEISGAQVCVIDGEGKTLAHSVKGHMGSLKKHIPLRSDAVILGFSTTKGIAATLAHRLVQEGYLSYDEPICDRIWPNFCPTVDVPDTILEALEDSTQVDKVRQQWQWKRVITLRHILSHSAGLWSKLPAKLSIKSLASCESCVKGFEYNPDKPEDTLLPTSEPGSENIYHYISFGWLVAGCCVGAYNLRHGKQATYSEVFGAVCSPLLSSDLKTAGFRPCGGGGGVHEIAFTDANIDLSRMAQMRREAEALGEKLEGMNFHGDSDDPATKKRKELFDGLKGKEFMLDQRLWNSEDALNANVPAAGGRFSSKGLALFYHELGKGAILSSETLSYATKIAFDQSGGLNELIGQTDMTGTNNSVPESQVSAKFGLGYQVIPLPGENNHLFGHVGVGGSLGFHHVQSETSIGIMLNMTGSGENGKHIMKIISDHLKW</sequence>
<keyword evidence="2" id="KW-0812">Transmembrane</keyword>
<evidence type="ECO:0000256" key="1">
    <source>
        <dbReference type="SAM" id="MobiDB-lite"/>
    </source>
</evidence>
<feature type="region of interest" description="Disordered" evidence="1">
    <location>
        <begin position="1"/>
        <end position="101"/>
    </location>
</feature>
<dbReference type="Gene3D" id="3.40.710.10">
    <property type="entry name" value="DD-peptidase/beta-lactamase superfamily"/>
    <property type="match status" value="2"/>
</dbReference>
<dbReference type="EMBL" id="HBIO01024056">
    <property type="protein sequence ID" value="CAE0473632.1"/>
    <property type="molecule type" value="Transcribed_RNA"/>
</dbReference>
<dbReference type="Pfam" id="PF00144">
    <property type="entry name" value="Beta-lactamase"/>
    <property type="match status" value="1"/>
</dbReference>
<dbReference type="SUPFAM" id="SSF56112">
    <property type="entry name" value="Protein kinase-like (PK-like)"/>
    <property type="match status" value="1"/>
</dbReference>
<evidence type="ECO:0000259" key="4">
    <source>
        <dbReference type="Pfam" id="PF03109"/>
    </source>
</evidence>
<feature type="domain" description="Beta-lactamase-related" evidence="3">
    <location>
        <begin position="875"/>
        <end position="1298"/>
    </location>
</feature>
<dbReference type="PANTHER" id="PTHR43173:SF3">
    <property type="entry name" value="ABC1 FAMILY PROTEIN"/>
    <property type="match status" value="1"/>
</dbReference>
<feature type="compositionally biased region" description="Basic residues" evidence="1">
    <location>
        <begin position="54"/>
        <end position="67"/>
    </location>
</feature>
<dbReference type="Pfam" id="PF03109">
    <property type="entry name" value="ABC1"/>
    <property type="match status" value="1"/>
</dbReference>
<protein>
    <recommendedName>
        <fullName evidence="6">ABC1 atypical kinase-like domain-containing protein</fullName>
    </recommendedName>
</protein>
<evidence type="ECO:0000259" key="3">
    <source>
        <dbReference type="Pfam" id="PF00144"/>
    </source>
</evidence>
<evidence type="ECO:0000313" key="5">
    <source>
        <dbReference type="EMBL" id="CAE0473632.1"/>
    </source>
</evidence>
<dbReference type="InterPro" id="IPR012338">
    <property type="entry name" value="Beta-lactam/transpept-like"/>
</dbReference>
<keyword evidence="2" id="KW-1133">Transmembrane helix</keyword>
<dbReference type="InterPro" id="IPR001466">
    <property type="entry name" value="Beta-lactam-related"/>
</dbReference>
<dbReference type="CDD" id="cd05121">
    <property type="entry name" value="ABC1_ADCK3-like"/>
    <property type="match status" value="1"/>
</dbReference>
<feature type="compositionally biased region" description="Polar residues" evidence="1">
    <location>
        <begin position="357"/>
        <end position="372"/>
    </location>
</feature>
<feature type="transmembrane region" description="Helical" evidence="2">
    <location>
        <begin position="213"/>
        <end position="239"/>
    </location>
</feature>
<dbReference type="InterPro" id="IPR051130">
    <property type="entry name" value="Mito_struct-func_regulator"/>
</dbReference>
<organism evidence="5">
    <name type="scientific">Chaetoceros debilis</name>
    <dbReference type="NCBI Taxonomy" id="122233"/>
    <lineage>
        <taxon>Eukaryota</taxon>
        <taxon>Sar</taxon>
        <taxon>Stramenopiles</taxon>
        <taxon>Ochrophyta</taxon>
        <taxon>Bacillariophyta</taxon>
        <taxon>Coscinodiscophyceae</taxon>
        <taxon>Chaetocerotophycidae</taxon>
        <taxon>Chaetocerotales</taxon>
        <taxon>Chaetocerotaceae</taxon>
        <taxon>Chaetoceros</taxon>
    </lineage>
</organism>
<name>A0A7S3VDV5_9STRA</name>
<keyword evidence="2" id="KW-0472">Membrane</keyword>
<gene>
    <name evidence="5" type="ORF">CDEB00056_LOCUS18485</name>
</gene>
<feature type="compositionally biased region" description="Polar residues" evidence="1">
    <location>
        <begin position="21"/>
        <end position="48"/>
    </location>
</feature>
<evidence type="ECO:0000256" key="2">
    <source>
        <dbReference type="SAM" id="Phobius"/>
    </source>
</evidence>
<feature type="compositionally biased region" description="Low complexity" evidence="1">
    <location>
        <begin position="377"/>
        <end position="386"/>
    </location>
</feature>
<evidence type="ECO:0008006" key="6">
    <source>
        <dbReference type="Google" id="ProtNLM"/>
    </source>
</evidence>
<proteinExistence type="predicted"/>
<dbReference type="InterPro" id="IPR004147">
    <property type="entry name" value="ABC1_dom"/>
</dbReference>
<feature type="domain" description="ABC1 atypical kinase-like" evidence="4">
    <location>
        <begin position="444"/>
        <end position="729"/>
    </location>
</feature>
<dbReference type="PANTHER" id="PTHR43173">
    <property type="entry name" value="ABC1 FAMILY PROTEIN"/>
    <property type="match status" value="1"/>
</dbReference>
<accession>A0A7S3VDV5</accession>
<dbReference type="SUPFAM" id="SSF56601">
    <property type="entry name" value="beta-lactamase/transpeptidase-like"/>
    <property type="match status" value="1"/>
</dbReference>